<keyword evidence="2" id="KW-0812">Transmembrane</keyword>
<feature type="region of interest" description="Disordered" evidence="1">
    <location>
        <begin position="158"/>
        <end position="203"/>
    </location>
</feature>
<name>A0A839E5B0_9MICO</name>
<dbReference type="EMBL" id="JACGWX010000001">
    <property type="protein sequence ID" value="MBA8846717.1"/>
    <property type="molecule type" value="Genomic_DNA"/>
</dbReference>
<feature type="signal peptide" evidence="3">
    <location>
        <begin position="1"/>
        <end position="29"/>
    </location>
</feature>
<dbReference type="AlphaFoldDB" id="A0A839E5B0"/>
<comment type="caution">
    <text evidence="5">The sequence shown here is derived from an EMBL/GenBank/DDBJ whole genome shotgun (WGS) entry which is preliminary data.</text>
</comment>
<feature type="compositionally biased region" description="Acidic residues" evidence="1">
    <location>
        <begin position="177"/>
        <end position="187"/>
    </location>
</feature>
<evidence type="ECO:0000256" key="1">
    <source>
        <dbReference type="SAM" id="MobiDB-lite"/>
    </source>
</evidence>
<protein>
    <submittedName>
        <fullName evidence="5">Uncharacterized protein YcnI</fullName>
    </submittedName>
</protein>
<evidence type="ECO:0000313" key="6">
    <source>
        <dbReference type="Proteomes" id="UP000585905"/>
    </source>
</evidence>
<reference evidence="5 6" key="1">
    <citation type="submission" date="2020-07" db="EMBL/GenBank/DDBJ databases">
        <title>Sequencing the genomes of 1000 actinobacteria strains.</title>
        <authorList>
            <person name="Klenk H.-P."/>
        </authorList>
    </citation>
    <scope>NUCLEOTIDE SEQUENCE [LARGE SCALE GENOMIC DNA]</scope>
    <source>
        <strain evidence="5 6">DSM 19663</strain>
    </source>
</reference>
<evidence type="ECO:0000256" key="3">
    <source>
        <dbReference type="SAM" id="SignalP"/>
    </source>
</evidence>
<dbReference type="Pfam" id="PF07987">
    <property type="entry name" value="DUF1775"/>
    <property type="match status" value="1"/>
</dbReference>
<evidence type="ECO:0000256" key="2">
    <source>
        <dbReference type="SAM" id="Phobius"/>
    </source>
</evidence>
<gene>
    <name evidence="5" type="ORF">FHX53_000281</name>
</gene>
<feature type="domain" description="YncI copper-binding" evidence="4">
    <location>
        <begin position="32"/>
        <end position="147"/>
    </location>
</feature>
<organism evidence="5 6">
    <name type="scientific">Microcella alkalica</name>
    <dbReference type="NCBI Taxonomy" id="355930"/>
    <lineage>
        <taxon>Bacteria</taxon>
        <taxon>Bacillati</taxon>
        <taxon>Actinomycetota</taxon>
        <taxon>Actinomycetes</taxon>
        <taxon>Micrococcales</taxon>
        <taxon>Microbacteriaceae</taxon>
        <taxon>Microcella</taxon>
    </lineage>
</organism>
<dbReference type="InterPro" id="IPR012533">
    <property type="entry name" value="YcnI-copper_dom"/>
</dbReference>
<feature type="chain" id="PRO_5032461056" evidence="3">
    <location>
        <begin position="30"/>
        <end position="244"/>
    </location>
</feature>
<dbReference type="Proteomes" id="UP000585905">
    <property type="component" value="Unassembled WGS sequence"/>
</dbReference>
<feature type="transmembrane region" description="Helical" evidence="2">
    <location>
        <begin position="215"/>
        <end position="237"/>
    </location>
</feature>
<dbReference type="RefSeq" id="WP_182489509.1">
    <property type="nucleotide sequence ID" value="NZ_BAAAOV010000002.1"/>
</dbReference>
<dbReference type="Gene3D" id="2.60.40.2230">
    <property type="entry name" value="Uncharacterised protein YcnI-like PF07987, DUF1775"/>
    <property type="match status" value="1"/>
</dbReference>
<dbReference type="InterPro" id="IPR038507">
    <property type="entry name" value="YcnI-like_sf"/>
</dbReference>
<keyword evidence="2" id="KW-0472">Membrane</keyword>
<accession>A0A839E5B0</accession>
<proteinExistence type="predicted"/>
<keyword evidence="3" id="KW-0732">Signal</keyword>
<evidence type="ECO:0000259" key="4">
    <source>
        <dbReference type="Pfam" id="PF07987"/>
    </source>
</evidence>
<keyword evidence="6" id="KW-1185">Reference proteome</keyword>
<keyword evidence="2" id="KW-1133">Transmembrane helix</keyword>
<evidence type="ECO:0000313" key="5">
    <source>
        <dbReference type="EMBL" id="MBA8846717.1"/>
    </source>
</evidence>
<sequence length="244" mass="24637">MTARTRTTAAAALAAGLLLPLVIAAPAHADATAKPDSSAAGSRATVTFTIPHGCEASPTEIVTITIPQSIPTVTPSANANWTVERVLEAGDSGAERVAQVVYTAKDEPLPSEVRDSFDLTMTLPETEGETLEFPVRQDCTVGDVTWDGDLVPAFTTTEAIEGGDGHGGGHGAAGASDESDEHGDEEGSEHGEEPSDEAGSTELTSGSAAIVGGDVIARILGALGLVAGAVALALALIRRRGASS</sequence>